<dbReference type="AlphaFoldDB" id="A0A2M7X3P5"/>
<reference evidence="4" key="1">
    <citation type="submission" date="2017-09" db="EMBL/GenBank/DDBJ databases">
        <title>Depth-based differentiation of microbial function through sediment-hosted aquifers and enrichment of novel symbionts in the deep terrestrial subsurface.</title>
        <authorList>
            <person name="Probst A.J."/>
            <person name="Ladd B."/>
            <person name="Jarett J.K."/>
            <person name="Geller-Mcgrath D.E."/>
            <person name="Sieber C.M.K."/>
            <person name="Emerson J.B."/>
            <person name="Anantharaman K."/>
            <person name="Thomas B.C."/>
            <person name="Malmstrom R."/>
            <person name="Stieglmeier M."/>
            <person name="Klingl A."/>
            <person name="Woyke T."/>
            <person name="Ryan C.M."/>
            <person name="Banfield J.F."/>
        </authorList>
    </citation>
    <scope>NUCLEOTIDE SEQUENCE [LARGE SCALE GENOMIC DNA]</scope>
</reference>
<dbReference type="Proteomes" id="UP000230683">
    <property type="component" value="Unassembled WGS sequence"/>
</dbReference>
<protein>
    <submittedName>
        <fullName evidence="3">AbrB family transcriptional regulator</fullName>
    </submittedName>
</protein>
<dbReference type="PROSITE" id="PS51740">
    <property type="entry name" value="SPOVT_ABRB"/>
    <property type="match status" value="1"/>
</dbReference>
<evidence type="ECO:0000256" key="1">
    <source>
        <dbReference type="PROSITE-ProRule" id="PRU01076"/>
    </source>
</evidence>
<dbReference type="EMBL" id="PFWY01000071">
    <property type="protein sequence ID" value="PJA40805.1"/>
    <property type="molecule type" value="Genomic_DNA"/>
</dbReference>
<evidence type="ECO:0000259" key="2">
    <source>
        <dbReference type="PROSITE" id="PS51740"/>
    </source>
</evidence>
<dbReference type="InterPro" id="IPR007159">
    <property type="entry name" value="SpoVT-AbrB_dom"/>
</dbReference>
<keyword evidence="1" id="KW-0238">DNA-binding</keyword>
<accession>A0A2M7X3P5</accession>
<dbReference type="SUPFAM" id="SSF89447">
    <property type="entry name" value="AbrB/MazE/MraZ-like"/>
    <property type="match status" value="1"/>
</dbReference>
<gene>
    <name evidence="3" type="ORF">CO178_01525</name>
</gene>
<dbReference type="SMART" id="SM00966">
    <property type="entry name" value="SpoVT_AbrB"/>
    <property type="match status" value="1"/>
</dbReference>
<dbReference type="Pfam" id="PF04014">
    <property type="entry name" value="MazE_antitoxin"/>
    <property type="match status" value="1"/>
</dbReference>
<proteinExistence type="predicted"/>
<name>A0A2M7X3P5_UNCKA</name>
<dbReference type="GO" id="GO:0003677">
    <property type="term" value="F:DNA binding"/>
    <property type="evidence" value="ECO:0007669"/>
    <property type="project" value="UniProtKB-UniRule"/>
</dbReference>
<organism evidence="3 4">
    <name type="scientific">candidate division WWE3 bacterium CG_4_9_14_3_um_filter_34_6</name>
    <dbReference type="NCBI Taxonomy" id="1975079"/>
    <lineage>
        <taxon>Bacteria</taxon>
        <taxon>Katanobacteria</taxon>
    </lineage>
</organism>
<feature type="domain" description="SpoVT-AbrB" evidence="2">
    <location>
        <begin position="3"/>
        <end position="48"/>
    </location>
</feature>
<dbReference type="Gene3D" id="2.10.260.10">
    <property type="match status" value="1"/>
</dbReference>
<evidence type="ECO:0000313" key="3">
    <source>
        <dbReference type="EMBL" id="PJA40805.1"/>
    </source>
</evidence>
<dbReference type="NCBIfam" id="TIGR01439">
    <property type="entry name" value="lp_hng_hel_AbrB"/>
    <property type="match status" value="1"/>
</dbReference>
<dbReference type="InterPro" id="IPR037914">
    <property type="entry name" value="SpoVT-AbrB_sf"/>
</dbReference>
<comment type="caution">
    <text evidence="3">The sequence shown here is derived from an EMBL/GenBank/DDBJ whole genome shotgun (WGS) entry which is preliminary data.</text>
</comment>
<sequence length="78" mass="9104">MNTYTTTVTQKGQMTIPKEIRDFLGIKIYEKVKIVQEEDHLKVFPTTDILDIAGKFKTKNKMSVLQARESVHNEYSRK</sequence>
<evidence type="ECO:0000313" key="4">
    <source>
        <dbReference type="Proteomes" id="UP000230683"/>
    </source>
</evidence>